<accession>A0A1G7WSP4</accession>
<evidence type="ECO:0000313" key="2">
    <source>
        <dbReference type="EMBL" id="SDG74995.1"/>
    </source>
</evidence>
<organism evidence="2 3">
    <name type="scientific">Mucilaginibacter gossypii</name>
    <dbReference type="NCBI Taxonomy" id="551996"/>
    <lineage>
        <taxon>Bacteria</taxon>
        <taxon>Pseudomonadati</taxon>
        <taxon>Bacteroidota</taxon>
        <taxon>Sphingobacteriia</taxon>
        <taxon>Sphingobacteriales</taxon>
        <taxon>Sphingobacteriaceae</taxon>
        <taxon>Mucilaginibacter</taxon>
    </lineage>
</organism>
<dbReference type="EMBL" id="FNCG01000004">
    <property type="protein sequence ID" value="SDG74995.1"/>
    <property type="molecule type" value="Genomic_DNA"/>
</dbReference>
<proteinExistence type="predicted"/>
<keyword evidence="1" id="KW-0732">Signal</keyword>
<dbReference type="AlphaFoldDB" id="A0A1G7WSP4"/>
<dbReference type="Proteomes" id="UP000199705">
    <property type="component" value="Unassembled WGS sequence"/>
</dbReference>
<evidence type="ECO:0000256" key="1">
    <source>
        <dbReference type="SAM" id="SignalP"/>
    </source>
</evidence>
<feature type="chain" id="PRO_5011489467" description="DUF4252 domain-containing protein" evidence="1">
    <location>
        <begin position="20"/>
        <end position="162"/>
    </location>
</feature>
<evidence type="ECO:0000313" key="3">
    <source>
        <dbReference type="Proteomes" id="UP000199705"/>
    </source>
</evidence>
<feature type="signal peptide" evidence="1">
    <location>
        <begin position="1"/>
        <end position="19"/>
    </location>
</feature>
<sequence length="162" mass="18217">MKRTLLIALLLFCSETLFAQSITINDLANISNLSNAEAHNYLTLGKKFKRRYLQDVNGNSIEHLNRIGPDNKEETIVIGVSSKLSSGAVLRTVTYTTSTPQHIINLIGQAKHMGLIMKLHGSDVKNDIYLFDNDFFHIVIFLNHDNISGSVEVHQKEYLGFD</sequence>
<evidence type="ECO:0008006" key="4">
    <source>
        <dbReference type="Google" id="ProtNLM"/>
    </source>
</evidence>
<dbReference type="RefSeq" id="WP_091166869.1">
    <property type="nucleotide sequence ID" value="NZ_FNCG01000004.1"/>
</dbReference>
<keyword evidence="3" id="KW-1185">Reference proteome</keyword>
<protein>
    <recommendedName>
        <fullName evidence="4">DUF4252 domain-containing protein</fullName>
    </recommendedName>
</protein>
<reference evidence="3" key="1">
    <citation type="submission" date="2016-10" db="EMBL/GenBank/DDBJ databases">
        <authorList>
            <person name="Varghese N."/>
            <person name="Submissions S."/>
        </authorList>
    </citation>
    <scope>NUCLEOTIDE SEQUENCE [LARGE SCALE GENOMIC DNA]</scope>
    <source>
        <strain evidence="3">Gh-67</strain>
    </source>
</reference>
<name>A0A1G7WSP4_9SPHI</name>
<gene>
    <name evidence="2" type="ORF">SAMN05192573_104535</name>
</gene>